<evidence type="ECO:0000313" key="10">
    <source>
        <dbReference type="Proteomes" id="UP000813385"/>
    </source>
</evidence>
<protein>
    <recommendedName>
        <fullName evidence="2 6">peptidylprolyl isomerase</fullName>
        <ecNumber evidence="2 6">5.2.1.8</ecNumber>
    </recommendedName>
</protein>
<dbReference type="Pfam" id="PF00254">
    <property type="entry name" value="FKBP_C"/>
    <property type="match status" value="1"/>
</dbReference>
<keyword evidence="7" id="KW-0732">Signal</keyword>
<comment type="catalytic activity">
    <reaction evidence="1 6">
        <text>[protein]-peptidylproline (omega=180) = [protein]-peptidylproline (omega=0)</text>
        <dbReference type="Rhea" id="RHEA:16237"/>
        <dbReference type="Rhea" id="RHEA-COMP:10747"/>
        <dbReference type="Rhea" id="RHEA-COMP:10748"/>
        <dbReference type="ChEBI" id="CHEBI:83833"/>
        <dbReference type="ChEBI" id="CHEBI:83834"/>
        <dbReference type="EC" id="5.2.1.8"/>
    </reaction>
</comment>
<dbReference type="Gene3D" id="3.10.50.40">
    <property type="match status" value="1"/>
</dbReference>
<comment type="caution">
    <text evidence="9">The sequence shown here is derived from an EMBL/GenBank/DDBJ whole genome shotgun (WGS) entry which is preliminary data.</text>
</comment>
<feature type="chain" id="PRO_5035481880" description="peptidylprolyl isomerase" evidence="7">
    <location>
        <begin position="22"/>
        <end position="204"/>
    </location>
</feature>
<dbReference type="PANTHER" id="PTHR46046:SF5">
    <property type="entry name" value="PEPTIDYLPROLYL ISOMERASE"/>
    <property type="match status" value="1"/>
</dbReference>
<evidence type="ECO:0000256" key="4">
    <source>
        <dbReference type="ARBA" id="ARBA00023110"/>
    </source>
</evidence>
<feature type="signal peptide" evidence="7">
    <location>
        <begin position="1"/>
        <end position="21"/>
    </location>
</feature>
<evidence type="ECO:0000256" key="5">
    <source>
        <dbReference type="ARBA" id="ARBA00023235"/>
    </source>
</evidence>
<dbReference type="GO" id="GO:0003755">
    <property type="term" value="F:peptidyl-prolyl cis-trans isomerase activity"/>
    <property type="evidence" value="ECO:0007669"/>
    <property type="project" value="UniProtKB-KW"/>
</dbReference>
<evidence type="ECO:0000256" key="7">
    <source>
        <dbReference type="SAM" id="SignalP"/>
    </source>
</evidence>
<evidence type="ECO:0000256" key="6">
    <source>
        <dbReference type="PROSITE-ProRule" id="PRU00277"/>
    </source>
</evidence>
<dbReference type="GO" id="GO:0005783">
    <property type="term" value="C:endoplasmic reticulum"/>
    <property type="evidence" value="ECO:0007669"/>
    <property type="project" value="TreeGrafter"/>
</dbReference>
<reference evidence="9" key="1">
    <citation type="journal article" date="2021" name="Nat. Commun.">
        <title>Genetic determinants of endophytism in the Arabidopsis root mycobiome.</title>
        <authorList>
            <person name="Mesny F."/>
            <person name="Miyauchi S."/>
            <person name="Thiergart T."/>
            <person name="Pickel B."/>
            <person name="Atanasova L."/>
            <person name="Karlsson M."/>
            <person name="Huettel B."/>
            <person name="Barry K.W."/>
            <person name="Haridas S."/>
            <person name="Chen C."/>
            <person name="Bauer D."/>
            <person name="Andreopoulos W."/>
            <person name="Pangilinan J."/>
            <person name="LaButti K."/>
            <person name="Riley R."/>
            <person name="Lipzen A."/>
            <person name="Clum A."/>
            <person name="Drula E."/>
            <person name="Henrissat B."/>
            <person name="Kohler A."/>
            <person name="Grigoriev I.V."/>
            <person name="Martin F.M."/>
            <person name="Hacquard S."/>
        </authorList>
    </citation>
    <scope>NUCLEOTIDE SEQUENCE</scope>
    <source>
        <strain evidence="9">MPI-CAGE-AT-0016</strain>
    </source>
</reference>
<keyword evidence="10" id="KW-1185">Reference proteome</keyword>
<dbReference type="PANTHER" id="PTHR46046">
    <property type="entry name" value="PEPTIDYLPROLYL ISOMERASE"/>
    <property type="match status" value="1"/>
</dbReference>
<accession>A0A8K0TQY5</accession>
<dbReference type="InterPro" id="IPR046357">
    <property type="entry name" value="PPIase_dom_sf"/>
</dbReference>
<evidence type="ECO:0000313" key="9">
    <source>
        <dbReference type="EMBL" id="KAH7367672.1"/>
    </source>
</evidence>
<dbReference type="InterPro" id="IPR001179">
    <property type="entry name" value="PPIase_FKBP_dom"/>
</dbReference>
<dbReference type="EC" id="5.2.1.8" evidence="2 6"/>
<evidence type="ECO:0000259" key="8">
    <source>
        <dbReference type="PROSITE" id="PS50059"/>
    </source>
</evidence>
<gene>
    <name evidence="9" type="ORF">B0T11DRAFT_325921</name>
</gene>
<dbReference type="InterPro" id="IPR051989">
    <property type="entry name" value="FKBP-like_isomerase"/>
</dbReference>
<dbReference type="FunFam" id="3.10.50.40:FF:000006">
    <property type="entry name" value="Peptidyl-prolyl cis-trans isomerase"/>
    <property type="match status" value="1"/>
</dbReference>
<dbReference type="SUPFAM" id="SSF54534">
    <property type="entry name" value="FKBP-like"/>
    <property type="match status" value="1"/>
</dbReference>
<keyword evidence="4 6" id="KW-0697">Rotamase</keyword>
<dbReference type="OrthoDB" id="1902587at2759"/>
<dbReference type="PROSITE" id="PS50059">
    <property type="entry name" value="FKBP_PPIASE"/>
    <property type="match status" value="1"/>
</dbReference>
<evidence type="ECO:0000256" key="2">
    <source>
        <dbReference type="ARBA" id="ARBA00013194"/>
    </source>
</evidence>
<dbReference type="Proteomes" id="UP000813385">
    <property type="component" value="Unassembled WGS sequence"/>
</dbReference>
<evidence type="ECO:0000256" key="3">
    <source>
        <dbReference type="ARBA" id="ARBA00022737"/>
    </source>
</evidence>
<dbReference type="AlphaFoldDB" id="A0A8K0TQY5"/>
<keyword evidence="5 6" id="KW-0413">Isomerase</keyword>
<sequence length="204" mass="21844">MQGALFYLGLLASSAVGFVAADDLKIDVTRGVECERKTVKGDRISVHYRGKLQATGAEFDASYNRGKPFQVKIGAGQVIQGFVKSLHFWSTGNIWEQGLLDMCIGEKRTLTIPPELGYGQRGMGPIPAGSVLIFETELMGIDGVPTPENIVYKETAEAAEEVKEEAEGVAQKVAEKIVSAAGEAVDAAKTIVADGDDSQEHNEL</sequence>
<proteinExistence type="predicted"/>
<evidence type="ECO:0000256" key="1">
    <source>
        <dbReference type="ARBA" id="ARBA00000971"/>
    </source>
</evidence>
<name>A0A8K0TQY5_9PEZI</name>
<organism evidence="9 10">
    <name type="scientific">Plectosphaerella cucumerina</name>
    <dbReference type="NCBI Taxonomy" id="40658"/>
    <lineage>
        <taxon>Eukaryota</taxon>
        <taxon>Fungi</taxon>
        <taxon>Dikarya</taxon>
        <taxon>Ascomycota</taxon>
        <taxon>Pezizomycotina</taxon>
        <taxon>Sordariomycetes</taxon>
        <taxon>Hypocreomycetidae</taxon>
        <taxon>Glomerellales</taxon>
        <taxon>Plectosphaerellaceae</taxon>
        <taxon>Plectosphaerella</taxon>
    </lineage>
</organism>
<dbReference type="EMBL" id="JAGPXD010000002">
    <property type="protein sequence ID" value="KAH7367672.1"/>
    <property type="molecule type" value="Genomic_DNA"/>
</dbReference>
<feature type="domain" description="PPIase FKBP-type" evidence="8">
    <location>
        <begin position="41"/>
        <end position="142"/>
    </location>
</feature>
<keyword evidence="3" id="KW-0677">Repeat</keyword>